<accession>A0A644TI06</accession>
<protein>
    <submittedName>
        <fullName evidence="1">Thermostable carboxypeptidase 1</fullName>
        <ecNumber evidence="1">3.4.17.19</ecNumber>
    </submittedName>
</protein>
<keyword evidence="1" id="KW-0121">Carboxypeptidase</keyword>
<dbReference type="PANTHER" id="PTHR34217:SF1">
    <property type="entry name" value="CARBOXYPEPTIDASE 1"/>
    <property type="match status" value="1"/>
</dbReference>
<dbReference type="EC" id="3.4.17.19" evidence="1"/>
<organism evidence="1">
    <name type="scientific">bioreactor metagenome</name>
    <dbReference type="NCBI Taxonomy" id="1076179"/>
    <lineage>
        <taxon>unclassified sequences</taxon>
        <taxon>metagenomes</taxon>
        <taxon>ecological metagenomes</taxon>
    </lineage>
</organism>
<keyword evidence="1" id="KW-0378">Hydrolase</keyword>
<dbReference type="EMBL" id="VSSQ01000030">
    <property type="protein sequence ID" value="MPL65892.1"/>
    <property type="molecule type" value="Genomic_DNA"/>
</dbReference>
<name>A0A644TI06_9ZZZZ</name>
<dbReference type="PRINTS" id="PR00998">
    <property type="entry name" value="CRBOXYPTASET"/>
</dbReference>
<dbReference type="PIRSF" id="PIRSF006615">
    <property type="entry name" value="Zn_crbxpep_Taq"/>
    <property type="match status" value="1"/>
</dbReference>
<dbReference type="GO" id="GO:0004181">
    <property type="term" value="F:metallocarboxypeptidase activity"/>
    <property type="evidence" value="ECO:0007669"/>
    <property type="project" value="InterPro"/>
</dbReference>
<proteinExistence type="predicted"/>
<comment type="caution">
    <text evidence="1">The sequence shown here is derived from an EMBL/GenBank/DDBJ whole genome shotgun (WGS) entry which is preliminary data.</text>
</comment>
<dbReference type="GO" id="GO:0006508">
    <property type="term" value="P:proteolysis"/>
    <property type="evidence" value="ECO:0007669"/>
    <property type="project" value="InterPro"/>
</dbReference>
<dbReference type="PANTHER" id="PTHR34217">
    <property type="entry name" value="METAL-DEPENDENT CARBOXYPEPTIDASE"/>
    <property type="match status" value="1"/>
</dbReference>
<keyword evidence="1" id="KW-0645">Protease</keyword>
<dbReference type="Gene3D" id="1.10.1370.30">
    <property type="match status" value="1"/>
</dbReference>
<dbReference type="AlphaFoldDB" id="A0A644TI06"/>
<dbReference type="PROSITE" id="PS52034">
    <property type="entry name" value="PEPTIDASE_M32"/>
    <property type="match status" value="1"/>
</dbReference>
<evidence type="ECO:0000313" key="1">
    <source>
        <dbReference type="EMBL" id="MPL65892.1"/>
    </source>
</evidence>
<sequence>MREAMKKLISLDRERGVITHIAALLGWDQETYMPESGIDERAEQLAIVENLAHEKAVNPGIGELLNRLEGEKDLSGQEKAYLRVSRREYDKETKLPAGLVSEMARQTSLSQAAWVQARKNNDFKRFAPHLATMIRLNLEKASALNPGAPPYDVLLDLYEIGSTERSIADVFAVMKRDLVEILGAIRSRPQSDDSFLRRRVSPAAQARMSQYFMGALGFDKHRGRLDTAAHPFTTTLGRDDIRITTRYIEDYFPSSVFSTIHEAGHALYEMGLEVGPDYSGTRLADAASMAVHESQSRMWENIIGRSLPFWGAHYGHIVPMAEGALEGVALEDFYKGVNRVEASLIRTEADEVSYGLHVIARFELESALIKGDLAVEDLPGAWNDTMHQTLGVEVPDDRRGCLQDIHWSMGSFGYFPSYALGNLYAAQFWTAMKAQIPSLERSIAAGDCSPALNWLREKVHREAAALLPSELVLKATGSSLDPSHFTGYLRKKYSAIYGF</sequence>
<dbReference type="CDD" id="cd06460">
    <property type="entry name" value="M32_Taq"/>
    <property type="match status" value="1"/>
</dbReference>
<reference evidence="1" key="1">
    <citation type="submission" date="2019-08" db="EMBL/GenBank/DDBJ databases">
        <authorList>
            <person name="Kucharzyk K."/>
            <person name="Murdoch R.W."/>
            <person name="Higgins S."/>
            <person name="Loffler F."/>
        </authorList>
    </citation>
    <scope>NUCLEOTIDE SEQUENCE</scope>
</reference>
<dbReference type="SUPFAM" id="SSF55486">
    <property type="entry name" value="Metalloproteases ('zincins'), catalytic domain"/>
    <property type="match status" value="1"/>
</dbReference>
<dbReference type="Pfam" id="PF02074">
    <property type="entry name" value="Peptidase_M32"/>
    <property type="match status" value="1"/>
</dbReference>
<gene>
    <name evidence="1" type="ORF">SDC9_11557</name>
</gene>
<dbReference type="InterPro" id="IPR001333">
    <property type="entry name" value="Peptidase_M32_Taq"/>
</dbReference>